<gene>
    <name evidence="2" type="ORF">K7472_18715</name>
</gene>
<keyword evidence="3" id="KW-1185">Reference proteome</keyword>
<proteinExistence type="predicted"/>
<feature type="compositionally biased region" description="Low complexity" evidence="1">
    <location>
        <begin position="422"/>
        <end position="434"/>
    </location>
</feature>
<dbReference type="Gene3D" id="1.25.40.10">
    <property type="entry name" value="Tetratricopeptide repeat domain"/>
    <property type="match status" value="1"/>
</dbReference>
<evidence type="ECO:0000256" key="1">
    <source>
        <dbReference type="SAM" id="MobiDB-lite"/>
    </source>
</evidence>
<dbReference type="SUPFAM" id="SSF48452">
    <property type="entry name" value="TPR-like"/>
    <property type="match status" value="1"/>
</dbReference>
<evidence type="ECO:0000313" key="3">
    <source>
        <dbReference type="Proteomes" id="UP001198565"/>
    </source>
</evidence>
<dbReference type="InterPro" id="IPR011990">
    <property type="entry name" value="TPR-like_helical_dom_sf"/>
</dbReference>
<dbReference type="EMBL" id="JAINVZ010000012">
    <property type="protein sequence ID" value="MBY8886876.1"/>
    <property type="molecule type" value="Genomic_DNA"/>
</dbReference>
<dbReference type="Proteomes" id="UP001198565">
    <property type="component" value="Unassembled WGS sequence"/>
</dbReference>
<protein>
    <recommendedName>
        <fullName evidence="4">Tetratricopeptide repeat protein</fullName>
    </recommendedName>
</protein>
<comment type="caution">
    <text evidence="2">The sequence shown here is derived from an EMBL/GenBank/DDBJ whole genome shotgun (WGS) entry which is preliminary data.</text>
</comment>
<dbReference type="RefSeq" id="WP_222979520.1">
    <property type="nucleotide sequence ID" value="NZ_JAINVZ010000012.1"/>
</dbReference>
<sequence length="455" mass="48791">MFSRRNRRTPSAQPAGPVFDSAEVAEAWARLDAGDVPGALRTLRDCAESAPLGEIARVTGRAAQAAGFDDLREAAAKVVGDPQDGRALYDFGYACVERGVAHLAIPALREVVRTHPEAVGPRRELVSAYEDQDRHGEAVDLLLPHEDDLDDWPDRYLLVFDAVTSGRLDLAEQQFAKLAAPSEEMWQPVHARLARVMARAAAVRATGAAPLDHDDLRGWQYVLRGSLLGHLSPYGFDAGMRGRYAYLQDSYAACRAGIERLRLALEASGQRPTTVSLLPDRGSRILGLAAAELLGLPAVPFEPEREATLVVAYDLKELLEPEAPDAGVEALRALTARAPGQVLHEHASCWTDTPPVTADSVGLLAQAVTPPWGEQLQGRPDGSGADRLPADPRSEAELAAEIVAASPEPDPGDDTTPPDPDPAFTTFATAAAATWLQGPRDRVRAMGPVPSSRFT</sequence>
<evidence type="ECO:0008006" key="4">
    <source>
        <dbReference type="Google" id="ProtNLM"/>
    </source>
</evidence>
<accession>A0ABS7QVZ1</accession>
<feature type="region of interest" description="Disordered" evidence="1">
    <location>
        <begin position="372"/>
        <end position="455"/>
    </location>
</feature>
<organism evidence="2 3">
    <name type="scientific">Streptantibioticus parmotrematis</name>
    <dbReference type="NCBI Taxonomy" id="2873249"/>
    <lineage>
        <taxon>Bacteria</taxon>
        <taxon>Bacillati</taxon>
        <taxon>Actinomycetota</taxon>
        <taxon>Actinomycetes</taxon>
        <taxon>Kitasatosporales</taxon>
        <taxon>Streptomycetaceae</taxon>
        <taxon>Streptantibioticus</taxon>
    </lineage>
</organism>
<name>A0ABS7QVZ1_9ACTN</name>
<evidence type="ECO:0000313" key="2">
    <source>
        <dbReference type="EMBL" id="MBY8886876.1"/>
    </source>
</evidence>
<reference evidence="2 3" key="1">
    <citation type="submission" date="2021-08" db="EMBL/GenBank/DDBJ databases">
        <title>Streptomyces sp. PTM05 isolated from lichen.</title>
        <authorList>
            <person name="Somphong A."/>
            <person name="Phongsopitanun W."/>
            <person name="Tanasupawat S."/>
        </authorList>
    </citation>
    <scope>NUCLEOTIDE SEQUENCE [LARGE SCALE GENOMIC DNA]</scope>
    <source>
        <strain evidence="2 3">Ptm05</strain>
    </source>
</reference>